<dbReference type="AlphaFoldDB" id="A0A3B1DB07"/>
<organism evidence="1">
    <name type="scientific">hydrothermal vent metagenome</name>
    <dbReference type="NCBI Taxonomy" id="652676"/>
    <lineage>
        <taxon>unclassified sequences</taxon>
        <taxon>metagenomes</taxon>
        <taxon>ecological metagenomes</taxon>
    </lineage>
</organism>
<protein>
    <submittedName>
        <fullName evidence="1">ROK-family transcriptional regulator</fullName>
    </submittedName>
</protein>
<dbReference type="PANTHER" id="PTHR18964">
    <property type="entry name" value="ROK (REPRESSOR, ORF, KINASE) FAMILY"/>
    <property type="match status" value="1"/>
</dbReference>
<sequence>MTEIKNDKSKNDKENLWLGFDLGGTKMLAEVFDRKFRSLGRKRRKTRGNEGAKAGVERIIETINDALEEAECSSDQLSGIGIGCPGPLDLNEGVILEAPNLGWKNVAIRKELESKFKCPVIVANDVDLGLYGEYRFGIAQDSRSVVGAFIGTGIGGACIYEGRILRGKSLSCMEVGHLSAVPNGPLSGAGHAGSLEAVASRLSIAGNAVLAAYRGQAPYLLENFGTDISNIRSGAIAKAIQEGDTAIKQIVQHAAVQIGKTMANVIHLLAPDTIVLGGGMVEAIPELFVETVKKTAKENVLPSFRKSFEVVAAELSDDATVQGAAAWAESNMEQPTPKKKK</sequence>
<name>A0A3B1DB07_9ZZZZ</name>
<dbReference type="PANTHER" id="PTHR18964:SF149">
    <property type="entry name" value="BIFUNCTIONAL UDP-N-ACETYLGLUCOSAMINE 2-EPIMERASE_N-ACETYLMANNOSAMINE KINASE"/>
    <property type="match status" value="1"/>
</dbReference>
<dbReference type="Gene3D" id="3.30.420.40">
    <property type="match status" value="2"/>
</dbReference>
<evidence type="ECO:0000313" key="1">
    <source>
        <dbReference type="EMBL" id="VAX40026.1"/>
    </source>
</evidence>
<dbReference type="InterPro" id="IPR000600">
    <property type="entry name" value="ROK"/>
</dbReference>
<proteinExistence type="predicted"/>
<reference evidence="1" key="1">
    <citation type="submission" date="2018-06" db="EMBL/GenBank/DDBJ databases">
        <authorList>
            <person name="Zhirakovskaya E."/>
        </authorList>
    </citation>
    <scope>NUCLEOTIDE SEQUENCE</scope>
</reference>
<dbReference type="CDD" id="cd23763">
    <property type="entry name" value="ASKHA_ATPase_ROK"/>
    <property type="match status" value="1"/>
</dbReference>
<dbReference type="Pfam" id="PF00480">
    <property type="entry name" value="ROK"/>
    <property type="match status" value="1"/>
</dbReference>
<accession>A0A3B1DB07</accession>
<gene>
    <name evidence="1" type="ORF">MNBD_PLANCTO02-2442</name>
</gene>
<dbReference type="InterPro" id="IPR043129">
    <property type="entry name" value="ATPase_NBD"/>
</dbReference>
<dbReference type="EMBL" id="UOGL01000394">
    <property type="protein sequence ID" value="VAX40026.1"/>
    <property type="molecule type" value="Genomic_DNA"/>
</dbReference>
<dbReference type="SUPFAM" id="SSF53067">
    <property type="entry name" value="Actin-like ATPase domain"/>
    <property type="match status" value="1"/>
</dbReference>